<keyword evidence="2" id="KW-1185">Reference proteome</keyword>
<protein>
    <submittedName>
        <fullName evidence="1">Uncharacterized protein</fullName>
    </submittedName>
</protein>
<sequence length="89" mass="9695">MTLQTPIVVPYCYQVTGKRLCESSTLPYDATGHLGGPSRLPGSIPIKVPTPTLLSCAPISNQHGMYGETRRDCGSCYWMCQIGCSVWVD</sequence>
<reference evidence="1 2" key="1">
    <citation type="submission" date="2021-06" db="EMBL/GenBank/DDBJ databases">
        <title>Caerostris extrusa draft genome.</title>
        <authorList>
            <person name="Kono N."/>
            <person name="Arakawa K."/>
        </authorList>
    </citation>
    <scope>NUCLEOTIDE SEQUENCE [LARGE SCALE GENOMIC DNA]</scope>
</reference>
<proteinExistence type="predicted"/>
<accession>A0AAV4P2I0</accession>
<dbReference type="EMBL" id="BPLR01021536">
    <property type="protein sequence ID" value="GIX90859.1"/>
    <property type="molecule type" value="Genomic_DNA"/>
</dbReference>
<name>A0AAV4P2I0_CAEEX</name>
<evidence type="ECO:0000313" key="2">
    <source>
        <dbReference type="Proteomes" id="UP001054945"/>
    </source>
</evidence>
<dbReference type="Proteomes" id="UP001054945">
    <property type="component" value="Unassembled WGS sequence"/>
</dbReference>
<dbReference type="AlphaFoldDB" id="A0AAV4P2I0"/>
<gene>
    <name evidence="1" type="primary">AVEN_25635_1</name>
    <name evidence="1" type="ORF">CEXT_672371</name>
</gene>
<comment type="caution">
    <text evidence="1">The sequence shown here is derived from an EMBL/GenBank/DDBJ whole genome shotgun (WGS) entry which is preliminary data.</text>
</comment>
<organism evidence="1 2">
    <name type="scientific">Caerostris extrusa</name>
    <name type="common">Bark spider</name>
    <name type="synonym">Caerostris bankana</name>
    <dbReference type="NCBI Taxonomy" id="172846"/>
    <lineage>
        <taxon>Eukaryota</taxon>
        <taxon>Metazoa</taxon>
        <taxon>Ecdysozoa</taxon>
        <taxon>Arthropoda</taxon>
        <taxon>Chelicerata</taxon>
        <taxon>Arachnida</taxon>
        <taxon>Araneae</taxon>
        <taxon>Araneomorphae</taxon>
        <taxon>Entelegynae</taxon>
        <taxon>Araneoidea</taxon>
        <taxon>Araneidae</taxon>
        <taxon>Caerostris</taxon>
    </lineage>
</organism>
<evidence type="ECO:0000313" key="1">
    <source>
        <dbReference type="EMBL" id="GIX90859.1"/>
    </source>
</evidence>